<protein>
    <submittedName>
        <fullName evidence="2">Putative lactoylglutathione lyase</fullName>
    </submittedName>
</protein>
<accession>A0A6I6MK07</accession>
<dbReference type="GO" id="GO:0016829">
    <property type="term" value="F:lyase activity"/>
    <property type="evidence" value="ECO:0007669"/>
    <property type="project" value="UniProtKB-KW"/>
</dbReference>
<dbReference type="Proteomes" id="UP000431269">
    <property type="component" value="Chromosome"/>
</dbReference>
<evidence type="ECO:0000259" key="1">
    <source>
        <dbReference type="Pfam" id="PF00903"/>
    </source>
</evidence>
<dbReference type="InterPro" id="IPR004360">
    <property type="entry name" value="Glyas_Fos-R_dOase_dom"/>
</dbReference>
<dbReference type="KEGG" id="tsv:DSM104635_02400"/>
<keyword evidence="2" id="KW-0456">Lyase</keyword>
<feature type="domain" description="Glyoxalase/fosfomycin resistance/dioxygenase" evidence="1">
    <location>
        <begin position="2"/>
        <end position="122"/>
    </location>
</feature>
<keyword evidence="3" id="KW-1185">Reference proteome</keyword>
<dbReference type="RefSeq" id="WP_158766399.1">
    <property type="nucleotide sequence ID" value="NZ_CP047045.1"/>
</dbReference>
<dbReference type="EMBL" id="CP047045">
    <property type="protein sequence ID" value="QGZ95550.1"/>
    <property type="molecule type" value="Genomic_DNA"/>
</dbReference>
<gene>
    <name evidence="2" type="ORF">DSM104635_02400</name>
</gene>
<dbReference type="InterPro" id="IPR029068">
    <property type="entry name" value="Glyas_Bleomycin-R_OHBP_Dase"/>
</dbReference>
<sequence length="127" mass="13161">MIGYVTIGANDIARSTAFFDAALEPLGYARTFEGGGWAGYGPGGQKEGLEIYLATPENGKEACFGNGSMLAFKAASRAAVEAFHAAALSAGGKDEGAPGVRGESDPPFYGAYVRDPEGNKFCAYYKG</sequence>
<evidence type="ECO:0000313" key="2">
    <source>
        <dbReference type="EMBL" id="QGZ95550.1"/>
    </source>
</evidence>
<dbReference type="PANTHER" id="PTHR35006:SF1">
    <property type="entry name" value="BLL2941 PROTEIN"/>
    <property type="match status" value="1"/>
</dbReference>
<dbReference type="AlphaFoldDB" id="A0A6I6MK07"/>
<dbReference type="Gene3D" id="3.10.180.10">
    <property type="entry name" value="2,3-Dihydroxybiphenyl 1,2-Dioxygenase, domain 1"/>
    <property type="match status" value="1"/>
</dbReference>
<reference evidence="3" key="1">
    <citation type="submission" date="2019-12" db="EMBL/GenBank/DDBJ databases">
        <title>Complete genome of Terracaulis silvestris 0127_4.</title>
        <authorList>
            <person name="Vieira S."/>
            <person name="Riedel T."/>
            <person name="Sproer C."/>
            <person name="Pascual J."/>
            <person name="Boedeker C."/>
            <person name="Overmann J."/>
        </authorList>
    </citation>
    <scope>NUCLEOTIDE SEQUENCE [LARGE SCALE GENOMIC DNA]</scope>
    <source>
        <strain evidence="3">0127_4</strain>
    </source>
</reference>
<dbReference type="Pfam" id="PF00903">
    <property type="entry name" value="Glyoxalase"/>
    <property type="match status" value="1"/>
</dbReference>
<name>A0A6I6MK07_9CAUL</name>
<dbReference type="SUPFAM" id="SSF54593">
    <property type="entry name" value="Glyoxalase/Bleomycin resistance protein/Dihydroxybiphenyl dioxygenase"/>
    <property type="match status" value="1"/>
</dbReference>
<proteinExistence type="predicted"/>
<evidence type="ECO:0000313" key="3">
    <source>
        <dbReference type="Proteomes" id="UP000431269"/>
    </source>
</evidence>
<dbReference type="CDD" id="cd07262">
    <property type="entry name" value="VOC_like"/>
    <property type="match status" value="1"/>
</dbReference>
<organism evidence="2 3">
    <name type="scientific">Terricaulis silvestris</name>
    <dbReference type="NCBI Taxonomy" id="2686094"/>
    <lineage>
        <taxon>Bacteria</taxon>
        <taxon>Pseudomonadati</taxon>
        <taxon>Pseudomonadota</taxon>
        <taxon>Alphaproteobacteria</taxon>
        <taxon>Caulobacterales</taxon>
        <taxon>Caulobacteraceae</taxon>
        <taxon>Terricaulis</taxon>
    </lineage>
</organism>
<dbReference type="PANTHER" id="PTHR35006">
    <property type="entry name" value="GLYOXALASE FAMILY PROTEIN (AFU_ORTHOLOGUE AFUA_5G14830)"/>
    <property type="match status" value="1"/>
</dbReference>